<feature type="transmembrane region" description="Helical" evidence="10">
    <location>
        <begin position="145"/>
        <end position="166"/>
    </location>
</feature>
<evidence type="ECO:0000256" key="9">
    <source>
        <dbReference type="ARBA" id="ARBA00023224"/>
    </source>
</evidence>
<feature type="transmembrane region" description="Helical" evidence="10">
    <location>
        <begin position="187"/>
        <end position="215"/>
    </location>
</feature>
<comment type="similarity">
    <text evidence="2">Belongs to the G-protein coupled receptor 4 family.</text>
</comment>
<accession>A0A0H2RXI3</accession>
<proteinExistence type="inferred from homology"/>
<dbReference type="EMBL" id="KQ086055">
    <property type="protein sequence ID" value="KLO09461.1"/>
    <property type="molecule type" value="Genomic_DNA"/>
</dbReference>
<keyword evidence="9" id="KW-0807">Transducer</keyword>
<evidence type="ECO:0000256" key="4">
    <source>
        <dbReference type="ARBA" id="ARBA00022692"/>
    </source>
</evidence>
<dbReference type="PANTHER" id="PTHR28097">
    <property type="entry name" value="PHEROMONE A FACTOR RECEPTOR"/>
    <property type="match status" value="1"/>
</dbReference>
<evidence type="ECO:0000256" key="5">
    <source>
        <dbReference type="ARBA" id="ARBA00022989"/>
    </source>
</evidence>
<comment type="subcellular location">
    <subcellularLocation>
        <location evidence="1">Membrane</location>
        <topology evidence="1">Multi-pass membrane protein</topology>
    </subcellularLocation>
</comment>
<keyword evidence="4 10" id="KW-0812">Transmembrane</keyword>
<organism evidence="11 12">
    <name type="scientific">Schizopora paradoxa</name>
    <dbReference type="NCBI Taxonomy" id="27342"/>
    <lineage>
        <taxon>Eukaryota</taxon>
        <taxon>Fungi</taxon>
        <taxon>Dikarya</taxon>
        <taxon>Basidiomycota</taxon>
        <taxon>Agaricomycotina</taxon>
        <taxon>Agaricomycetes</taxon>
        <taxon>Hymenochaetales</taxon>
        <taxon>Schizoporaceae</taxon>
        <taxon>Schizopora</taxon>
    </lineage>
</organism>
<keyword evidence="5 10" id="KW-1133">Transmembrane helix</keyword>
<protein>
    <submittedName>
        <fullName evidence="11">Fungal pheromone STE3G-protein-coupled receptor</fullName>
    </submittedName>
</protein>
<evidence type="ECO:0000313" key="11">
    <source>
        <dbReference type="EMBL" id="KLO09461.1"/>
    </source>
</evidence>
<keyword evidence="6" id="KW-0297">G-protein coupled receptor</keyword>
<feature type="transmembrane region" description="Helical" evidence="10">
    <location>
        <begin position="267"/>
        <end position="286"/>
    </location>
</feature>
<feature type="transmembrane region" description="Helical" evidence="10">
    <location>
        <begin position="34"/>
        <end position="57"/>
    </location>
</feature>
<dbReference type="Pfam" id="PF02076">
    <property type="entry name" value="STE3"/>
    <property type="match status" value="2"/>
</dbReference>
<dbReference type="GO" id="GO:0005886">
    <property type="term" value="C:plasma membrane"/>
    <property type="evidence" value="ECO:0007669"/>
    <property type="project" value="TreeGrafter"/>
</dbReference>
<dbReference type="InterPro" id="IPR001499">
    <property type="entry name" value="GPCR_STE3"/>
</dbReference>
<dbReference type="PANTHER" id="PTHR28097:SF1">
    <property type="entry name" value="PHEROMONE A FACTOR RECEPTOR"/>
    <property type="match status" value="1"/>
</dbReference>
<evidence type="ECO:0000313" key="12">
    <source>
        <dbReference type="Proteomes" id="UP000053477"/>
    </source>
</evidence>
<evidence type="ECO:0000256" key="10">
    <source>
        <dbReference type="SAM" id="Phobius"/>
    </source>
</evidence>
<sequence>MVGNAPYPLTPIANFISVILVLSTLISRTRKLNLAVWVYAIWIALFCFQIFVNTIIWHGNMRIVIPVWCDIVTKIQVGANIGVRCCALAICIQLFRATRLRGSVEPTRDQLTNILCLSVLMIKILEDHGCESATFSYVGYIIYDGPPLICSLGCAVLTPITLARFWRHRKEMNEFLSSSQDNSRDKYTRLMLIACLDFIPNVPVLLIKIITSIMAGEDTTLNYPYISWKNVHDGPGIRVPNATLSFILQTPKSVWSTNAWGVFELNWIEWIYVVYAISFFGVFGAAPEVRRCFWYVFWFIPERMGWRRTRPFDVETLSDFVFDSKVGSEQLDCEI</sequence>
<dbReference type="AlphaFoldDB" id="A0A0H2RXI3"/>
<evidence type="ECO:0000256" key="6">
    <source>
        <dbReference type="ARBA" id="ARBA00023040"/>
    </source>
</evidence>
<evidence type="ECO:0000256" key="7">
    <source>
        <dbReference type="ARBA" id="ARBA00023136"/>
    </source>
</evidence>
<keyword evidence="8 11" id="KW-0675">Receptor</keyword>
<dbReference type="Proteomes" id="UP000053477">
    <property type="component" value="Unassembled WGS sequence"/>
</dbReference>
<evidence type="ECO:0000256" key="1">
    <source>
        <dbReference type="ARBA" id="ARBA00004141"/>
    </source>
</evidence>
<dbReference type="GO" id="GO:0004932">
    <property type="term" value="F:mating-type factor pheromone receptor activity"/>
    <property type="evidence" value="ECO:0007669"/>
    <property type="project" value="InterPro"/>
</dbReference>
<name>A0A0H2RXI3_9AGAM</name>
<dbReference type="GO" id="GO:0000750">
    <property type="term" value="P:pheromone-dependent signal transduction involved in conjugation with cellular fusion"/>
    <property type="evidence" value="ECO:0007669"/>
    <property type="project" value="TreeGrafter"/>
</dbReference>
<reference evidence="11 12" key="1">
    <citation type="submission" date="2015-04" db="EMBL/GenBank/DDBJ databases">
        <title>Complete genome sequence of Schizopora paradoxa KUC8140, a cosmopolitan wood degrader in East Asia.</title>
        <authorList>
            <consortium name="DOE Joint Genome Institute"/>
            <person name="Min B."/>
            <person name="Park H."/>
            <person name="Jang Y."/>
            <person name="Kim J.-J."/>
            <person name="Kim K.H."/>
            <person name="Pangilinan J."/>
            <person name="Lipzen A."/>
            <person name="Riley R."/>
            <person name="Grigoriev I.V."/>
            <person name="Spatafora J.W."/>
            <person name="Choi I.-G."/>
        </authorList>
    </citation>
    <scope>NUCLEOTIDE SEQUENCE [LARGE SCALE GENOMIC DNA]</scope>
    <source>
        <strain evidence="11 12">KUC8140</strain>
    </source>
</reference>
<keyword evidence="3" id="KW-0589">Pheromone response</keyword>
<keyword evidence="12" id="KW-1185">Reference proteome</keyword>
<dbReference type="OrthoDB" id="2874149at2759"/>
<keyword evidence="7 10" id="KW-0472">Membrane</keyword>
<evidence type="ECO:0000256" key="3">
    <source>
        <dbReference type="ARBA" id="ARBA00022507"/>
    </source>
</evidence>
<evidence type="ECO:0000256" key="2">
    <source>
        <dbReference type="ARBA" id="ARBA00011085"/>
    </source>
</evidence>
<evidence type="ECO:0000256" key="8">
    <source>
        <dbReference type="ARBA" id="ARBA00023170"/>
    </source>
</evidence>
<gene>
    <name evidence="11" type="ORF">SCHPADRAFT_893103</name>
</gene>
<feature type="transmembrane region" description="Helical" evidence="10">
    <location>
        <begin position="6"/>
        <end position="27"/>
    </location>
</feature>
<dbReference type="PRINTS" id="PR00899">
    <property type="entry name" value="GPCRSTE3"/>
</dbReference>
<dbReference type="InParanoid" id="A0A0H2RXI3"/>